<proteinExistence type="predicted"/>
<keyword evidence="2" id="KW-1185">Reference proteome</keyword>
<dbReference type="RefSeq" id="WP_338225598.1">
    <property type="nucleotide sequence ID" value="NZ_BTPD01000013.1"/>
</dbReference>
<dbReference type="EMBL" id="BTPD01000013">
    <property type="protein sequence ID" value="GMQ30891.1"/>
    <property type="molecule type" value="Genomic_DNA"/>
</dbReference>
<evidence type="ECO:0000313" key="2">
    <source>
        <dbReference type="Proteomes" id="UP001338309"/>
    </source>
</evidence>
<protein>
    <recommendedName>
        <fullName evidence="3">Lipocalin-like domain-containing protein</fullName>
    </recommendedName>
</protein>
<accession>A0ABQ6PSB6</accession>
<evidence type="ECO:0008006" key="3">
    <source>
        <dbReference type="Google" id="ProtNLM"/>
    </source>
</evidence>
<evidence type="ECO:0000313" key="1">
    <source>
        <dbReference type="EMBL" id="GMQ30891.1"/>
    </source>
</evidence>
<reference evidence="1 2" key="1">
    <citation type="submission" date="2023-08" db="EMBL/GenBank/DDBJ databases">
        <title>Draft genome sequence of Algoriphagus confluentis.</title>
        <authorList>
            <person name="Takatani N."/>
            <person name="Hosokawa M."/>
            <person name="Sawabe T."/>
        </authorList>
    </citation>
    <scope>NUCLEOTIDE SEQUENCE [LARGE SCALE GENOMIC DNA]</scope>
    <source>
        <strain evidence="1 2">NBRC 111222</strain>
    </source>
</reference>
<dbReference type="Proteomes" id="UP001338309">
    <property type="component" value="Unassembled WGS sequence"/>
</dbReference>
<name>A0ABQ6PSB6_9BACT</name>
<sequence length="142" mass="15936">MKITLTIIHTLIWISFFGQIGQSGLSFDGLYETKCFIEEDDDEGSQFYLRFYPDGKVISVGTDCEGKLDEITDWFHINAGQVSKGNYVVTGTKIKFSTTGLTGTVHYKGRITDNEIKITWKSSVNGAKGRDNYTFVRLTGLK</sequence>
<gene>
    <name evidence="1" type="ORF">Aconfl_35340</name>
</gene>
<organism evidence="1 2">
    <name type="scientific">Algoriphagus confluentis</name>
    <dbReference type="NCBI Taxonomy" id="1697556"/>
    <lineage>
        <taxon>Bacteria</taxon>
        <taxon>Pseudomonadati</taxon>
        <taxon>Bacteroidota</taxon>
        <taxon>Cytophagia</taxon>
        <taxon>Cytophagales</taxon>
        <taxon>Cyclobacteriaceae</taxon>
        <taxon>Algoriphagus</taxon>
    </lineage>
</organism>
<comment type="caution">
    <text evidence="1">The sequence shown here is derived from an EMBL/GenBank/DDBJ whole genome shotgun (WGS) entry which is preliminary data.</text>
</comment>